<proteinExistence type="predicted"/>
<protein>
    <submittedName>
        <fullName evidence="1">Toluene tolerance protein</fullName>
    </submittedName>
</protein>
<evidence type="ECO:0000313" key="1">
    <source>
        <dbReference type="EMBL" id="QGZ32568.1"/>
    </source>
</evidence>
<evidence type="ECO:0000313" key="2">
    <source>
        <dbReference type="Proteomes" id="UP000438983"/>
    </source>
</evidence>
<reference evidence="1 2" key="1">
    <citation type="submission" date="2019-12" db="EMBL/GenBank/DDBJ databases">
        <title>Complete genome sequence of Pseudomonas stutzeri.</title>
        <authorList>
            <person name="Lim S.R."/>
            <person name="Kim J.H."/>
        </authorList>
    </citation>
    <scope>NUCLEOTIDE SEQUENCE [LARGE SCALE GENOMIC DNA]</scope>
    <source>
        <strain evidence="1 2">PM101005</strain>
    </source>
</reference>
<dbReference type="SUPFAM" id="SSF56112">
    <property type="entry name" value="Protein kinase-like (PK-like)"/>
    <property type="match status" value="1"/>
</dbReference>
<name>A0A6I6LPY1_STUST</name>
<gene>
    <name evidence="1" type="ORF">GQA94_00865</name>
</gene>
<dbReference type="InterPro" id="IPR011009">
    <property type="entry name" value="Kinase-like_dom_sf"/>
</dbReference>
<accession>A0A6I6LPY1</accession>
<sequence>MHVSQLCQRDLQQLTHNAAVLEADGLGPKVLQLENGQFLKIFRRKRWLSSALLRPYSRRFINNAERLRGLGIATVDVQALYELPDRSASAVLYAPLPGDSLSQLARQPGFSWSPILPELIRFVRELHRKGIYFRSLHLGNIVLTPQGSLGLIDIADMRFLGRSLPNHMVRRNLAHFSRYLEREKFQNAFPFSQFYDVLTGSESSISSSA</sequence>
<dbReference type="OrthoDB" id="8534453at2"/>
<dbReference type="Proteomes" id="UP000438983">
    <property type="component" value="Chromosome"/>
</dbReference>
<organism evidence="1 2">
    <name type="scientific">Stutzerimonas stutzeri</name>
    <name type="common">Pseudomonas stutzeri</name>
    <dbReference type="NCBI Taxonomy" id="316"/>
    <lineage>
        <taxon>Bacteria</taxon>
        <taxon>Pseudomonadati</taxon>
        <taxon>Pseudomonadota</taxon>
        <taxon>Gammaproteobacteria</taxon>
        <taxon>Pseudomonadales</taxon>
        <taxon>Pseudomonadaceae</taxon>
        <taxon>Stutzerimonas</taxon>
    </lineage>
</organism>
<dbReference type="EMBL" id="CP046902">
    <property type="protein sequence ID" value="QGZ32568.1"/>
    <property type="molecule type" value="Genomic_DNA"/>
</dbReference>
<dbReference type="RefSeq" id="WP_158189992.1">
    <property type="nucleotide sequence ID" value="NZ_CP046902.1"/>
</dbReference>
<dbReference type="AlphaFoldDB" id="A0A6I6LPY1"/>